<dbReference type="RefSeq" id="WP_154327107.1">
    <property type="nucleotide sequence ID" value="NZ_CP045696.1"/>
</dbReference>
<keyword evidence="3" id="KW-1185">Reference proteome</keyword>
<feature type="chain" id="PRO_5026762230" evidence="1">
    <location>
        <begin position="22"/>
        <end position="166"/>
    </location>
</feature>
<evidence type="ECO:0000313" key="3">
    <source>
        <dbReference type="Proteomes" id="UP000483362"/>
    </source>
</evidence>
<dbReference type="NCBIfam" id="TIGR04183">
    <property type="entry name" value="Por_Secre_tail"/>
    <property type="match status" value="1"/>
</dbReference>
<dbReference type="EMBL" id="VULT01000016">
    <property type="protein sequence ID" value="MSS18166.1"/>
    <property type="molecule type" value="Genomic_DNA"/>
</dbReference>
<keyword evidence="1" id="KW-0732">Signal</keyword>
<comment type="caution">
    <text evidence="2">The sequence shown here is derived from an EMBL/GenBank/DDBJ whole genome shotgun (WGS) entry which is preliminary data.</text>
</comment>
<sequence length="166" mass="17608">MKKSTLLLLALPLLLPVAARAVDGSDVLVVRTSGGDKPNVIDEVRRIDFAGDKVNVVYRDTQAATATYAFDDVSAIAFNLLPTGVEAVTAGKPDDAALLLRVMSDGNVLKVSGWDSARQATLEVFNLQGMTLARLAGWHGQDVDVSDLPAGVYVVKIGNKAAKFIK</sequence>
<accession>A0A6L5XF68</accession>
<gene>
    <name evidence="2" type="ORF">FYJ29_10410</name>
</gene>
<dbReference type="InterPro" id="IPR026444">
    <property type="entry name" value="Secre_tail"/>
</dbReference>
<name>A0A6L5XF68_9BACT</name>
<evidence type="ECO:0000256" key="1">
    <source>
        <dbReference type="SAM" id="SignalP"/>
    </source>
</evidence>
<protein>
    <submittedName>
        <fullName evidence="2">T9SS type A sorting domain-containing protein</fullName>
    </submittedName>
</protein>
<feature type="signal peptide" evidence="1">
    <location>
        <begin position="1"/>
        <end position="21"/>
    </location>
</feature>
<evidence type="ECO:0000313" key="2">
    <source>
        <dbReference type="EMBL" id="MSS18166.1"/>
    </source>
</evidence>
<dbReference type="AlphaFoldDB" id="A0A6L5XF68"/>
<proteinExistence type="predicted"/>
<dbReference type="Proteomes" id="UP000483362">
    <property type="component" value="Unassembled WGS sequence"/>
</dbReference>
<organism evidence="2 3">
    <name type="scientific">Sodaliphilus pleomorphus</name>
    <dbReference type="NCBI Taxonomy" id="2606626"/>
    <lineage>
        <taxon>Bacteria</taxon>
        <taxon>Pseudomonadati</taxon>
        <taxon>Bacteroidota</taxon>
        <taxon>Bacteroidia</taxon>
        <taxon>Bacteroidales</taxon>
        <taxon>Muribaculaceae</taxon>
        <taxon>Sodaliphilus</taxon>
    </lineage>
</organism>
<reference evidence="2 3" key="1">
    <citation type="submission" date="2019-08" db="EMBL/GenBank/DDBJ databases">
        <title>In-depth cultivation of the pig gut microbiome towards novel bacterial diversity and tailored functional studies.</title>
        <authorList>
            <person name="Wylensek D."/>
            <person name="Hitch T.C.A."/>
            <person name="Clavel T."/>
        </authorList>
    </citation>
    <scope>NUCLEOTIDE SEQUENCE [LARGE SCALE GENOMIC DNA]</scope>
    <source>
        <strain evidence="2 3">Oil-RF-744-WCA-WT-10</strain>
    </source>
</reference>